<organism evidence="6 7">
    <name type="scientific">Thalassomonas haliotis</name>
    <dbReference type="NCBI Taxonomy" id="485448"/>
    <lineage>
        <taxon>Bacteria</taxon>
        <taxon>Pseudomonadati</taxon>
        <taxon>Pseudomonadota</taxon>
        <taxon>Gammaproteobacteria</taxon>
        <taxon>Alteromonadales</taxon>
        <taxon>Colwelliaceae</taxon>
        <taxon>Thalassomonas</taxon>
    </lineage>
</organism>
<keyword evidence="7" id="KW-1185">Reference proteome</keyword>
<evidence type="ECO:0000313" key="6">
    <source>
        <dbReference type="EMBL" id="WDE14549.1"/>
    </source>
</evidence>
<dbReference type="PANTHER" id="PTHR33337:SF40">
    <property type="entry name" value="CENP-V_GFA DOMAIN-CONTAINING PROTEIN-RELATED"/>
    <property type="match status" value="1"/>
</dbReference>
<evidence type="ECO:0000256" key="3">
    <source>
        <dbReference type="ARBA" id="ARBA00022833"/>
    </source>
</evidence>
<dbReference type="Gene3D" id="3.90.1590.10">
    <property type="entry name" value="glutathione-dependent formaldehyde- activating enzyme (gfa)"/>
    <property type="match status" value="1"/>
</dbReference>
<evidence type="ECO:0000256" key="2">
    <source>
        <dbReference type="ARBA" id="ARBA00022723"/>
    </source>
</evidence>
<dbReference type="PANTHER" id="PTHR33337">
    <property type="entry name" value="GFA DOMAIN-CONTAINING PROTEIN"/>
    <property type="match status" value="1"/>
</dbReference>
<dbReference type="InterPro" id="IPR011057">
    <property type="entry name" value="Mss4-like_sf"/>
</dbReference>
<dbReference type="Pfam" id="PF04828">
    <property type="entry name" value="GFA"/>
    <property type="match status" value="1"/>
</dbReference>
<dbReference type="SUPFAM" id="SSF51316">
    <property type="entry name" value="Mss4-like"/>
    <property type="match status" value="1"/>
</dbReference>
<dbReference type="Proteomes" id="UP001215231">
    <property type="component" value="Chromosome"/>
</dbReference>
<accession>A0ABY7VL92</accession>
<evidence type="ECO:0000313" key="7">
    <source>
        <dbReference type="Proteomes" id="UP001215231"/>
    </source>
</evidence>
<evidence type="ECO:0000259" key="5">
    <source>
        <dbReference type="PROSITE" id="PS51891"/>
    </source>
</evidence>
<evidence type="ECO:0000256" key="1">
    <source>
        <dbReference type="ARBA" id="ARBA00005495"/>
    </source>
</evidence>
<feature type="domain" description="CENP-V/GFA" evidence="5">
    <location>
        <begin position="5"/>
        <end position="110"/>
    </location>
</feature>
<evidence type="ECO:0000256" key="4">
    <source>
        <dbReference type="ARBA" id="ARBA00023239"/>
    </source>
</evidence>
<comment type="similarity">
    <text evidence="1">Belongs to the Gfa family.</text>
</comment>
<keyword evidence="3" id="KW-0862">Zinc</keyword>
<keyword evidence="2" id="KW-0479">Metal-binding</keyword>
<dbReference type="EMBL" id="CP059693">
    <property type="protein sequence ID" value="WDE14549.1"/>
    <property type="molecule type" value="Genomic_DNA"/>
</dbReference>
<gene>
    <name evidence="6" type="ORF">H3N35_16355</name>
</gene>
<proteinExistence type="inferred from homology"/>
<name>A0ABY7VL92_9GAMM</name>
<reference evidence="6 7" key="1">
    <citation type="journal article" date="2022" name="Mar. Drugs">
        <title>Bioassay-Guided Fractionation Leads to the Detection of Cholic Acid Generated by the Rare Thalassomonas sp.</title>
        <authorList>
            <person name="Pheiffer F."/>
            <person name="Schneider Y.K."/>
            <person name="Hansen E.H."/>
            <person name="Andersen J.H."/>
            <person name="Isaksson J."/>
            <person name="Busche T."/>
            <person name="R C."/>
            <person name="Kalinowski J."/>
            <person name="Zyl L.V."/>
            <person name="Trindade M."/>
        </authorList>
    </citation>
    <scope>NUCLEOTIDE SEQUENCE [LARGE SCALE GENOMIC DNA]</scope>
    <source>
        <strain evidence="6 7">A5K-61T</strain>
    </source>
</reference>
<sequence length="135" mass="14701">MSKKLTGECLCGKVTFSVSDNFRAFYQCHCKQCQQLTGSAFASNIFTAPDNIEWLSGESGITMYEHPSREFSKSFCSVCGSAVPFVNKTKTSLIVPAGSLNALPNIQPQANIFASEEACWLKPGLRAVNFSGFPE</sequence>
<keyword evidence="4" id="KW-0456">Lyase</keyword>
<dbReference type="PROSITE" id="PS51891">
    <property type="entry name" value="CENP_V_GFA"/>
    <property type="match status" value="1"/>
</dbReference>
<dbReference type="InterPro" id="IPR006913">
    <property type="entry name" value="CENP-V/GFA"/>
</dbReference>
<protein>
    <submittedName>
        <fullName evidence="6">GFA family protein</fullName>
    </submittedName>
</protein>